<dbReference type="NCBIfam" id="TIGR01249">
    <property type="entry name" value="pro_imino_pep_1"/>
    <property type="match status" value="1"/>
</dbReference>
<dbReference type="PANTHER" id="PTHR43722">
    <property type="entry name" value="PROLINE IMINOPEPTIDASE"/>
    <property type="match status" value="1"/>
</dbReference>
<evidence type="ECO:0000256" key="2">
    <source>
        <dbReference type="ARBA" id="ARBA00004496"/>
    </source>
</evidence>
<dbReference type="PRINTS" id="PR00793">
    <property type="entry name" value="PROAMNOPTASE"/>
</dbReference>
<dbReference type="EMBL" id="MN739743">
    <property type="protein sequence ID" value="QHT24231.1"/>
    <property type="molecule type" value="Genomic_DNA"/>
</dbReference>
<sequence length="287" mass="32307">MPDIVDGRLELGDGHRMYYEVHGHGKPVVVLHGGPGGGLQRSVLSYFGPEWRVILYDQRGCGRSTPSLRHNTTWHLVADLERLRTHLGLTSWTVFGGSWGSTLALAYASKHAHVDAMILRGVYLAEPWEDRWVYSKEGAARLFPEAWRTYSRGLSGRRLRATYGRLLHNRRTRKAAAAAWWKWEATLTHLKPTPDRLPMSKQTTIAILEHHYFSHNCWLRPGQLLRAARRFRFPVHIVQGRYDLMCPAASAVALAEAIPHAKLTITETGHAASESADALRAAIKSLV</sequence>
<evidence type="ECO:0000256" key="9">
    <source>
        <dbReference type="ARBA" id="ARBA00029605"/>
    </source>
</evidence>
<keyword evidence="7" id="KW-0645">Protease</keyword>
<dbReference type="Pfam" id="PF00561">
    <property type="entry name" value="Abhydrolase_1"/>
    <property type="match status" value="1"/>
</dbReference>
<comment type="catalytic activity">
    <reaction evidence="1">
        <text>Release of N-terminal proline from a peptide.</text>
        <dbReference type="EC" id="3.4.11.5"/>
    </reaction>
</comment>
<name>A0A6C0E6G6_9ZZZZ</name>
<proteinExistence type="inferred from homology"/>
<evidence type="ECO:0000256" key="7">
    <source>
        <dbReference type="ARBA" id="ARBA00022670"/>
    </source>
</evidence>
<comment type="subcellular location">
    <subcellularLocation>
        <location evidence="2">Cytoplasm</location>
    </subcellularLocation>
</comment>
<organism evidence="11">
    <name type="scientific">viral metagenome</name>
    <dbReference type="NCBI Taxonomy" id="1070528"/>
    <lineage>
        <taxon>unclassified sequences</taxon>
        <taxon>metagenomes</taxon>
        <taxon>organismal metagenomes</taxon>
    </lineage>
</organism>
<dbReference type="InterPro" id="IPR002410">
    <property type="entry name" value="Peptidase_S33"/>
</dbReference>
<evidence type="ECO:0000256" key="5">
    <source>
        <dbReference type="ARBA" id="ARBA00022438"/>
    </source>
</evidence>
<dbReference type="GO" id="GO:0004177">
    <property type="term" value="F:aminopeptidase activity"/>
    <property type="evidence" value="ECO:0007669"/>
    <property type="project" value="UniProtKB-KW"/>
</dbReference>
<evidence type="ECO:0000256" key="6">
    <source>
        <dbReference type="ARBA" id="ARBA00022490"/>
    </source>
</evidence>
<dbReference type="GO" id="GO:0005737">
    <property type="term" value="C:cytoplasm"/>
    <property type="evidence" value="ECO:0007669"/>
    <property type="project" value="UniProtKB-SubCell"/>
</dbReference>
<evidence type="ECO:0000256" key="1">
    <source>
        <dbReference type="ARBA" id="ARBA00001585"/>
    </source>
</evidence>
<feature type="domain" description="AB hydrolase-1" evidence="10">
    <location>
        <begin position="26"/>
        <end position="274"/>
    </location>
</feature>
<dbReference type="Gene3D" id="3.40.50.1820">
    <property type="entry name" value="alpha/beta hydrolase"/>
    <property type="match status" value="1"/>
</dbReference>
<dbReference type="InterPro" id="IPR005944">
    <property type="entry name" value="Pro_iminopeptidase"/>
</dbReference>
<evidence type="ECO:0000256" key="3">
    <source>
        <dbReference type="ARBA" id="ARBA00010088"/>
    </source>
</evidence>
<evidence type="ECO:0000256" key="8">
    <source>
        <dbReference type="ARBA" id="ARBA00022801"/>
    </source>
</evidence>
<dbReference type="InterPro" id="IPR029058">
    <property type="entry name" value="AB_hydrolase_fold"/>
</dbReference>
<dbReference type="PANTHER" id="PTHR43722:SF1">
    <property type="entry name" value="PROLINE IMINOPEPTIDASE"/>
    <property type="match status" value="1"/>
</dbReference>
<dbReference type="GO" id="GO:0006508">
    <property type="term" value="P:proteolysis"/>
    <property type="evidence" value="ECO:0007669"/>
    <property type="project" value="UniProtKB-KW"/>
</dbReference>
<comment type="similarity">
    <text evidence="3">Belongs to the peptidase S33 family.</text>
</comment>
<accession>A0A6C0E6G6</accession>
<evidence type="ECO:0000256" key="4">
    <source>
        <dbReference type="ARBA" id="ARBA00012568"/>
    </source>
</evidence>
<dbReference type="PIRSF" id="PIRSF006431">
    <property type="entry name" value="Pept_S33"/>
    <property type="match status" value="1"/>
</dbReference>
<dbReference type="AlphaFoldDB" id="A0A6C0E6G6"/>
<keyword evidence="6" id="KW-0963">Cytoplasm</keyword>
<evidence type="ECO:0000259" key="10">
    <source>
        <dbReference type="Pfam" id="PF00561"/>
    </source>
</evidence>
<dbReference type="EC" id="3.4.11.5" evidence="4"/>
<keyword evidence="5" id="KW-0031">Aminopeptidase</keyword>
<reference evidence="11" key="1">
    <citation type="journal article" date="2020" name="Nature">
        <title>Giant virus diversity and host interactions through global metagenomics.</title>
        <authorList>
            <person name="Schulz F."/>
            <person name="Roux S."/>
            <person name="Paez-Espino D."/>
            <person name="Jungbluth S."/>
            <person name="Walsh D.A."/>
            <person name="Denef V.J."/>
            <person name="McMahon K.D."/>
            <person name="Konstantinidis K.T."/>
            <person name="Eloe-Fadrosh E.A."/>
            <person name="Kyrpides N.C."/>
            <person name="Woyke T."/>
        </authorList>
    </citation>
    <scope>NUCLEOTIDE SEQUENCE</scope>
    <source>
        <strain evidence="11">GVMAG-M-3300023179-138</strain>
    </source>
</reference>
<evidence type="ECO:0000313" key="11">
    <source>
        <dbReference type="EMBL" id="QHT24231.1"/>
    </source>
</evidence>
<protein>
    <recommendedName>
        <fullName evidence="4">prolyl aminopeptidase</fullName>
        <ecNumber evidence="4">3.4.11.5</ecNumber>
    </recommendedName>
    <alternativeName>
        <fullName evidence="9">Prolyl aminopeptidase</fullName>
    </alternativeName>
</protein>
<dbReference type="InterPro" id="IPR000073">
    <property type="entry name" value="AB_hydrolase_1"/>
</dbReference>
<keyword evidence="8" id="KW-0378">Hydrolase</keyword>
<dbReference type="SUPFAM" id="SSF53474">
    <property type="entry name" value="alpha/beta-Hydrolases"/>
    <property type="match status" value="1"/>
</dbReference>